<evidence type="ECO:0000256" key="4">
    <source>
        <dbReference type="ARBA" id="ARBA00022833"/>
    </source>
</evidence>
<keyword evidence="10" id="KW-1185">Reference proteome</keyword>
<accession>A0A5C7FCC9</accession>
<dbReference type="PANTHER" id="PTHR46015">
    <property type="entry name" value="ZGC:172121"/>
    <property type="match status" value="1"/>
</dbReference>
<dbReference type="InterPro" id="IPR003726">
    <property type="entry name" value="HCY_dom"/>
</dbReference>
<organism evidence="9 10">
    <name type="scientific">Alkalicoccus halolimnae</name>
    <dbReference type="NCBI Taxonomy" id="1667239"/>
    <lineage>
        <taxon>Bacteria</taxon>
        <taxon>Bacillati</taxon>
        <taxon>Bacillota</taxon>
        <taxon>Bacilli</taxon>
        <taxon>Bacillales</taxon>
        <taxon>Bacillaceae</taxon>
        <taxon>Alkalicoccus</taxon>
    </lineage>
</organism>
<dbReference type="FunFam" id="3.20.20.330:FF:000002">
    <property type="entry name" value="Homocysteine S-methyltransferase"/>
    <property type="match status" value="1"/>
</dbReference>
<keyword evidence="4 6" id="KW-0862">Zinc</keyword>
<dbReference type="GO" id="GO:0008270">
    <property type="term" value="F:zinc ion binding"/>
    <property type="evidence" value="ECO:0007669"/>
    <property type="project" value="InterPro"/>
</dbReference>
<dbReference type="EMBL" id="CP144914">
    <property type="protein sequence ID" value="WWD79059.1"/>
    <property type="molecule type" value="Genomic_DNA"/>
</dbReference>
<dbReference type="OrthoDB" id="9803687at2"/>
<evidence type="ECO:0000256" key="6">
    <source>
        <dbReference type="PIRSR" id="PIRSR037505-2"/>
    </source>
</evidence>
<sequence length="320" mass="35619">MNPIEMILHKRPLLILDGALATELEKYGCDLDDSLWSAKVLIEQPELVKQVHHDYFKAGADCAITASYQASFERFQERGLSEEKAAALMRTSVELAKEARNEFWQDLENRTGRPEPLVAASVGPYGAYLADGSEYRGNYGVNKEELKNFHRPRMKELLEAGADILAIETIPCLLEAEAAAEVLGEFPEAWAWISFSAKDEKHISDGESIAACAAWADKQHQIAAFGVNCTPLQYISSLIEEINQETTKPLIVYPNSGETYDAATNTWQGDSHAADFDKNARHWYEQGAKIIGGCCRTGPEDIRRLASWGRTGFSVEEDNQ</sequence>
<dbReference type="RefSeq" id="WP_147805233.1">
    <property type="nucleotide sequence ID" value="NZ_CP144914.1"/>
</dbReference>
<evidence type="ECO:0000256" key="7">
    <source>
        <dbReference type="PROSITE-ProRule" id="PRU00333"/>
    </source>
</evidence>
<protein>
    <recommendedName>
        <fullName evidence="5">S-methylmethionine:homocysteine methyltransferase</fullName>
    </recommendedName>
</protein>
<dbReference type="AlphaFoldDB" id="A0A5C7FCC9"/>
<evidence type="ECO:0000259" key="8">
    <source>
        <dbReference type="PROSITE" id="PS50970"/>
    </source>
</evidence>
<dbReference type="PANTHER" id="PTHR46015:SF1">
    <property type="entry name" value="HOMOCYSTEINE S-METHYLTRANSFERASE-LIKE ISOFORM 1"/>
    <property type="match status" value="1"/>
</dbReference>
<evidence type="ECO:0000313" key="9">
    <source>
        <dbReference type="EMBL" id="WWD79059.1"/>
    </source>
</evidence>
<proteinExistence type="predicted"/>
<name>A0A5C7FCC9_9BACI</name>
<dbReference type="InterPro" id="IPR036589">
    <property type="entry name" value="HCY_dom_sf"/>
</dbReference>
<dbReference type="Pfam" id="PF02574">
    <property type="entry name" value="S-methyl_trans"/>
    <property type="match status" value="1"/>
</dbReference>
<reference evidence="9 10" key="1">
    <citation type="submission" date="2024-01" db="EMBL/GenBank/DDBJ databases">
        <title>Complete Genome Sequence of Alkalicoccus halolimnae BZ-SZ-XJ29T, a Moderately Halophilic Bacterium Isolated from a Salt Lake.</title>
        <authorList>
            <person name="Zhao B."/>
        </authorList>
    </citation>
    <scope>NUCLEOTIDE SEQUENCE [LARGE SCALE GENOMIC DNA]</scope>
    <source>
        <strain evidence="9 10">BZ-SZ-XJ29</strain>
    </source>
</reference>
<dbReference type="NCBIfam" id="NF007020">
    <property type="entry name" value="PRK09485.1"/>
    <property type="match status" value="1"/>
</dbReference>
<dbReference type="PIRSF" id="PIRSF037505">
    <property type="entry name" value="Betaine_HMT"/>
    <property type="match status" value="1"/>
</dbReference>
<dbReference type="Gene3D" id="3.20.20.330">
    <property type="entry name" value="Homocysteine-binding-like domain"/>
    <property type="match status" value="1"/>
</dbReference>
<feature type="binding site" evidence="6 7">
    <location>
        <position position="229"/>
    </location>
    <ligand>
        <name>Zn(2+)</name>
        <dbReference type="ChEBI" id="CHEBI:29105"/>
    </ligand>
</feature>
<dbReference type="KEGG" id="ahal:FTX54_011580"/>
<evidence type="ECO:0000256" key="5">
    <source>
        <dbReference type="ARBA" id="ARBA00076752"/>
    </source>
</evidence>
<dbReference type="PROSITE" id="PS50970">
    <property type="entry name" value="HCY"/>
    <property type="match status" value="1"/>
</dbReference>
<evidence type="ECO:0000256" key="2">
    <source>
        <dbReference type="ARBA" id="ARBA00022679"/>
    </source>
</evidence>
<dbReference type="InterPro" id="IPR051486">
    <property type="entry name" value="Hcy_S-methyltransferase"/>
</dbReference>
<dbReference type="GO" id="GO:0033528">
    <property type="term" value="P:S-methylmethionine cycle"/>
    <property type="evidence" value="ECO:0007669"/>
    <property type="project" value="TreeGrafter"/>
</dbReference>
<dbReference type="GO" id="GO:0009086">
    <property type="term" value="P:methionine biosynthetic process"/>
    <property type="evidence" value="ECO:0007669"/>
    <property type="project" value="InterPro"/>
</dbReference>
<feature type="binding site" evidence="6 7">
    <location>
        <position position="295"/>
    </location>
    <ligand>
        <name>Zn(2+)</name>
        <dbReference type="ChEBI" id="CHEBI:29105"/>
    </ligand>
</feature>
<feature type="binding site" evidence="6 7">
    <location>
        <position position="294"/>
    </location>
    <ligand>
        <name>Zn(2+)</name>
        <dbReference type="ChEBI" id="CHEBI:29105"/>
    </ligand>
</feature>
<comment type="cofactor">
    <cofactor evidence="6">
        <name>Zn(2+)</name>
        <dbReference type="ChEBI" id="CHEBI:29105"/>
    </cofactor>
    <text evidence="6">Binds 1 zinc ion per subunit.</text>
</comment>
<gene>
    <name evidence="9" type="primary">mmuM</name>
    <name evidence="9" type="ORF">FTX54_011580</name>
</gene>
<evidence type="ECO:0000313" key="10">
    <source>
        <dbReference type="Proteomes" id="UP000321816"/>
    </source>
</evidence>
<keyword evidence="2 7" id="KW-0808">Transferase</keyword>
<dbReference type="GO" id="GO:0032259">
    <property type="term" value="P:methylation"/>
    <property type="evidence" value="ECO:0007669"/>
    <property type="project" value="UniProtKB-KW"/>
</dbReference>
<dbReference type="GO" id="GO:0008898">
    <property type="term" value="F:S-adenosylmethionine-homocysteine S-methyltransferase activity"/>
    <property type="evidence" value="ECO:0007669"/>
    <property type="project" value="TreeGrafter"/>
</dbReference>
<evidence type="ECO:0000256" key="3">
    <source>
        <dbReference type="ARBA" id="ARBA00022723"/>
    </source>
</evidence>
<dbReference type="InterPro" id="IPR017226">
    <property type="entry name" value="BHMT-like"/>
</dbReference>
<keyword evidence="1 7" id="KW-0489">Methyltransferase</keyword>
<feature type="domain" description="Hcy-binding" evidence="8">
    <location>
        <begin position="2"/>
        <end position="309"/>
    </location>
</feature>
<dbReference type="SUPFAM" id="SSF82282">
    <property type="entry name" value="Homocysteine S-methyltransferase"/>
    <property type="match status" value="1"/>
</dbReference>
<dbReference type="Proteomes" id="UP000321816">
    <property type="component" value="Chromosome"/>
</dbReference>
<evidence type="ECO:0000256" key="1">
    <source>
        <dbReference type="ARBA" id="ARBA00022603"/>
    </source>
</evidence>
<keyword evidence="3 6" id="KW-0479">Metal-binding</keyword>